<feature type="domain" description="Glycosyl transferase family 1" evidence="2">
    <location>
        <begin position="170"/>
        <end position="335"/>
    </location>
</feature>
<dbReference type="PANTHER" id="PTHR12526">
    <property type="entry name" value="GLYCOSYLTRANSFERASE"/>
    <property type="match status" value="1"/>
</dbReference>
<keyword evidence="1" id="KW-0472">Membrane</keyword>
<dbReference type="SUPFAM" id="SSF53756">
    <property type="entry name" value="UDP-Glycosyltransferase/glycogen phosphorylase"/>
    <property type="match status" value="1"/>
</dbReference>
<name>A0A1F8FT84_9BACT</name>
<evidence type="ECO:0000259" key="2">
    <source>
        <dbReference type="Pfam" id="PF00534"/>
    </source>
</evidence>
<evidence type="ECO:0000256" key="1">
    <source>
        <dbReference type="SAM" id="Phobius"/>
    </source>
</evidence>
<sequence>MKVCYFGWYNLKDPRNVVLIEGLRKNGVEVIECHDTSPGLRKFFKLFFKHWKIRNSYDAMVVGFLGQLAMPLAVLVNSPLISFRRSKPIVFDAFLSNYDTNVLSRQRVKKGSPKAIYYWLLDWFSMRLGDVLLFDTQEHINYVSKEFGLKNKSRIKRIFVGWREDVFQPKPKTRTDNEFQVIFHGTFIRSQGIEFILQAAKNLESHSDIKFILIGNGQVGEEMFALAKSLELKNVEFPGFIPLTDIADRVAQADLCLGLFGTAGRIQRVIPTKVFECAAMCRPVITADAPAVRELFDDEDVAFVPPGDPAALTAAILSLKADPDLRERMAENSYRKLVANCSTIGAGRQLKELIQSLIGKKRI</sequence>
<keyword evidence="1" id="KW-0812">Transmembrane</keyword>
<dbReference type="Pfam" id="PF00534">
    <property type="entry name" value="Glycos_transf_1"/>
    <property type="match status" value="1"/>
</dbReference>
<dbReference type="AlphaFoldDB" id="A0A1F8FT84"/>
<proteinExistence type="predicted"/>
<keyword evidence="1" id="KW-1133">Transmembrane helix</keyword>
<dbReference type="GO" id="GO:0016757">
    <property type="term" value="F:glycosyltransferase activity"/>
    <property type="evidence" value="ECO:0007669"/>
    <property type="project" value="InterPro"/>
</dbReference>
<protein>
    <recommendedName>
        <fullName evidence="2">Glycosyl transferase family 1 domain-containing protein</fullName>
    </recommendedName>
</protein>
<dbReference type="Proteomes" id="UP000178117">
    <property type="component" value="Unassembled WGS sequence"/>
</dbReference>
<comment type="caution">
    <text evidence="3">The sequence shown here is derived from an EMBL/GenBank/DDBJ whole genome shotgun (WGS) entry which is preliminary data.</text>
</comment>
<evidence type="ECO:0000313" key="4">
    <source>
        <dbReference type="Proteomes" id="UP000178117"/>
    </source>
</evidence>
<dbReference type="InterPro" id="IPR001296">
    <property type="entry name" value="Glyco_trans_1"/>
</dbReference>
<dbReference type="STRING" id="1802685.A3C88_02605"/>
<accession>A0A1F8FT84</accession>
<gene>
    <name evidence="3" type="ORF">A3C88_02605</name>
</gene>
<evidence type="ECO:0000313" key="3">
    <source>
        <dbReference type="EMBL" id="OGN16252.1"/>
    </source>
</evidence>
<dbReference type="Gene3D" id="3.40.50.2000">
    <property type="entry name" value="Glycogen Phosphorylase B"/>
    <property type="match status" value="2"/>
</dbReference>
<feature type="transmembrane region" description="Helical" evidence="1">
    <location>
        <begin position="57"/>
        <end position="76"/>
    </location>
</feature>
<reference evidence="3 4" key="1">
    <citation type="journal article" date="2016" name="Nat. Commun.">
        <title>Thousands of microbial genomes shed light on interconnected biogeochemical processes in an aquifer system.</title>
        <authorList>
            <person name="Anantharaman K."/>
            <person name="Brown C.T."/>
            <person name="Hug L.A."/>
            <person name="Sharon I."/>
            <person name="Castelle C.J."/>
            <person name="Probst A.J."/>
            <person name="Thomas B.C."/>
            <person name="Singh A."/>
            <person name="Wilkins M.J."/>
            <person name="Karaoz U."/>
            <person name="Brodie E.L."/>
            <person name="Williams K.H."/>
            <person name="Hubbard S.S."/>
            <person name="Banfield J.F."/>
        </authorList>
    </citation>
    <scope>NUCLEOTIDE SEQUENCE [LARGE SCALE GENOMIC DNA]</scope>
</reference>
<dbReference type="EMBL" id="MGJZ01000035">
    <property type="protein sequence ID" value="OGN16252.1"/>
    <property type="molecule type" value="Genomic_DNA"/>
</dbReference>
<organism evidence="3 4">
    <name type="scientific">Candidatus Yanofskybacteria bacterium RIFCSPHIGHO2_02_FULL_50_12</name>
    <dbReference type="NCBI Taxonomy" id="1802685"/>
    <lineage>
        <taxon>Bacteria</taxon>
        <taxon>Candidatus Yanofskyibacteriota</taxon>
    </lineage>
</organism>